<dbReference type="Proteomes" id="UP000562929">
    <property type="component" value="Unassembled WGS sequence"/>
</dbReference>
<protein>
    <submittedName>
        <fullName evidence="1">Uncharacterized protein</fullName>
    </submittedName>
</protein>
<dbReference type="AlphaFoldDB" id="A0A8H4VEF6"/>
<proteinExistence type="predicted"/>
<keyword evidence="2" id="KW-1185">Reference proteome</keyword>
<reference evidence="1 2" key="1">
    <citation type="journal article" date="2020" name="G3 (Bethesda)">
        <title>Genetic Underpinnings of Host Manipulation by Ophiocordyceps as Revealed by Comparative Transcriptomics.</title>
        <authorList>
            <person name="Will I."/>
            <person name="Das B."/>
            <person name="Trinh T."/>
            <person name="Brachmann A."/>
            <person name="Ohm R.A."/>
            <person name="de Bekker C."/>
        </authorList>
    </citation>
    <scope>NUCLEOTIDE SEQUENCE [LARGE SCALE GENOMIC DNA]</scope>
    <source>
        <strain evidence="1 2">EC05</strain>
    </source>
</reference>
<accession>A0A8H4VEF6</accession>
<dbReference type="OrthoDB" id="4923119at2759"/>
<organism evidence="1 2">
    <name type="scientific">Ophiocordyceps camponoti-floridani</name>
    <dbReference type="NCBI Taxonomy" id="2030778"/>
    <lineage>
        <taxon>Eukaryota</taxon>
        <taxon>Fungi</taxon>
        <taxon>Dikarya</taxon>
        <taxon>Ascomycota</taxon>
        <taxon>Pezizomycotina</taxon>
        <taxon>Sordariomycetes</taxon>
        <taxon>Hypocreomycetidae</taxon>
        <taxon>Hypocreales</taxon>
        <taxon>Ophiocordycipitaceae</taxon>
        <taxon>Ophiocordyceps</taxon>
    </lineage>
</organism>
<name>A0A8H4VEF6_9HYPO</name>
<dbReference type="EMBL" id="JAACLJ010000003">
    <property type="protein sequence ID" value="KAF4589739.1"/>
    <property type="molecule type" value="Genomic_DNA"/>
</dbReference>
<comment type="caution">
    <text evidence="1">The sequence shown here is derived from an EMBL/GenBank/DDBJ whole genome shotgun (WGS) entry which is preliminary data.</text>
</comment>
<gene>
    <name evidence="1" type="ORF">GQ602_003628</name>
</gene>
<evidence type="ECO:0000313" key="1">
    <source>
        <dbReference type="EMBL" id="KAF4589739.1"/>
    </source>
</evidence>
<sequence>MPIHEWHMGRQDCTGNTTEACLGTESWCALQVKKGEHDGVESCFRSRQRLPWFAPAADRCGDESERCVGTEAFCGRFGEGWMRDGCFAARERGPWIESQSDGCSTTSSKTELCLGSELWCRQHLSLTLHGSSGKCEARRTRIKDTASGPESGKLPILPKGDLVACQYRFAEKCLGTEAYCFRKRSPWETVQCFKQRQPLPFYSIHSKECNDARDSMDAEACLGSIAWCEHETRIALWGSRNRCLQFREKPPAVKLPLRYPSGDGRCRGDEEACMGTEFVCTRLVDSNWRDECFAQRQTALFLVANSTGCVAGADGEDERCQGTAAWCTRLYDKNNYDDAGDCFKIRDFDYHGFRTRVKDRLKEQVKTDVLDSGMPLARAAIFAAVGELRMNDTTPEQIRDRVRALLREFLGRVRLDARVTASKSVDMIGRG</sequence>
<evidence type="ECO:0000313" key="2">
    <source>
        <dbReference type="Proteomes" id="UP000562929"/>
    </source>
</evidence>